<keyword evidence="9" id="KW-0289">Folate biosynthesis</keyword>
<accession>A0A1U9MB60</accession>
<dbReference type="Gene3D" id="3.30.70.560">
    <property type="entry name" value="7,8-Dihydro-6-hydroxymethylpterin-pyrophosphokinase HPPK"/>
    <property type="match status" value="1"/>
</dbReference>
<dbReference type="PANTHER" id="PTHR43071">
    <property type="entry name" value="2-AMINO-4-HYDROXY-6-HYDROXYMETHYLDIHYDROPTERIDINE PYROPHOSPHOKINASE"/>
    <property type="match status" value="1"/>
</dbReference>
<sequence>MQLAYKKRSSDNTPKKAWLGLGGNIGDVPSTLKYALADIEHSSENHLISVSSFYQTPPWGKIDQNRFVNICCEIETIFDPENLLQFCLHIEKKYGRERKIKWGPRTLDIDLLVYENIPHYRSETLTLPHPLMTERAFVLYPLCEIAQALIVNGRTIREWKKDCADDGIVILPTHFTMR</sequence>
<dbReference type="EC" id="2.7.6.3" evidence="3"/>
<dbReference type="Proteomes" id="UP000189660">
    <property type="component" value="Chromosome"/>
</dbReference>
<keyword evidence="15" id="KW-1185">Reference proteome</keyword>
<keyword evidence="5 14" id="KW-0808">Transferase</keyword>
<dbReference type="EMBL" id="CP015820">
    <property type="protein sequence ID" value="AQT42548.1"/>
    <property type="molecule type" value="Genomic_DNA"/>
</dbReference>
<evidence type="ECO:0000256" key="10">
    <source>
        <dbReference type="ARBA" id="ARBA00029409"/>
    </source>
</evidence>
<dbReference type="OrthoDB" id="9808041at2"/>
<feature type="domain" description="7,8-dihydro-6-hydroxymethylpterin-pyrophosphokinase" evidence="13">
    <location>
        <begin position="101"/>
        <end position="112"/>
    </location>
</feature>
<evidence type="ECO:0000256" key="1">
    <source>
        <dbReference type="ARBA" id="ARBA00005051"/>
    </source>
</evidence>
<evidence type="ECO:0000256" key="12">
    <source>
        <dbReference type="ARBA" id="ARBA00033413"/>
    </source>
</evidence>
<organism evidence="14 15">
    <name type="scientific">Bartonella apihabitans</name>
    <dbReference type="NCBI Taxonomy" id="2750929"/>
    <lineage>
        <taxon>Bacteria</taxon>
        <taxon>Pseudomonadati</taxon>
        <taxon>Pseudomonadota</taxon>
        <taxon>Alphaproteobacteria</taxon>
        <taxon>Hyphomicrobiales</taxon>
        <taxon>Bartonellaceae</taxon>
        <taxon>Bartonella</taxon>
    </lineage>
</organism>
<evidence type="ECO:0000256" key="11">
    <source>
        <dbReference type="ARBA" id="ARBA00029766"/>
    </source>
</evidence>
<dbReference type="SUPFAM" id="SSF55083">
    <property type="entry name" value="6-hydroxymethyl-7,8-dihydropterin pyrophosphokinase, HPPK"/>
    <property type="match status" value="1"/>
</dbReference>
<evidence type="ECO:0000256" key="8">
    <source>
        <dbReference type="ARBA" id="ARBA00022840"/>
    </source>
</evidence>
<evidence type="ECO:0000313" key="15">
    <source>
        <dbReference type="Proteomes" id="UP000189660"/>
    </source>
</evidence>
<comment type="pathway">
    <text evidence="1">Cofactor biosynthesis; tetrahydrofolate biosynthesis; 2-amino-4-hydroxy-6-hydroxymethyl-7,8-dihydropteridine diphosphate from 7,8-dihydroneopterin triphosphate: step 4/4.</text>
</comment>
<dbReference type="GO" id="GO:0003848">
    <property type="term" value="F:2-amino-4-hydroxy-6-hydroxymethyldihydropteridine diphosphokinase activity"/>
    <property type="evidence" value="ECO:0007669"/>
    <property type="project" value="UniProtKB-EC"/>
</dbReference>
<dbReference type="InterPro" id="IPR000550">
    <property type="entry name" value="Hppk"/>
</dbReference>
<reference evidence="14 15" key="1">
    <citation type="submission" date="2016-11" db="EMBL/GenBank/DDBJ databases">
        <title>Comparative genomics of Bartonella apis.</title>
        <authorList>
            <person name="Engel P."/>
        </authorList>
    </citation>
    <scope>NUCLEOTIDE SEQUENCE [LARGE SCALE GENOMIC DNA]</scope>
    <source>
        <strain evidence="14 15">BBC0178</strain>
    </source>
</reference>
<evidence type="ECO:0000256" key="4">
    <source>
        <dbReference type="ARBA" id="ARBA00016218"/>
    </source>
</evidence>
<dbReference type="PROSITE" id="PS00794">
    <property type="entry name" value="HPPK"/>
    <property type="match status" value="1"/>
</dbReference>
<comment type="similarity">
    <text evidence="2">Belongs to the HPPK family.</text>
</comment>
<keyword evidence="8" id="KW-0067">ATP-binding</keyword>
<proteinExistence type="inferred from homology"/>
<protein>
    <recommendedName>
        <fullName evidence="4">2-amino-4-hydroxy-6-hydroxymethyldihydropteridine pyrophosphokinase</fullName>
        <ecNumber evidence="3">2.7.6.3</ecNumber>
    </recommendedName>
    <alternativeName>
        <fullName evidence="11">6-hydroxymethyl-7,8-dihydropterin pyrophosphokinase</fullName>
    </alternativeName>
    <alternativeName>
        <fullName evidence="12">7,8-dihydro-6-hydroxymethylpterin-pyrophosphokinase</fullName>
    </alternativeName>
</protein>
<dbReference type="RefSeq" id="WP_078039455.1">
    <property type="nucleotide sequence ID" value="NZ_CP015820.1"/>
</dbReference>
<dbReference type="InterPro" id="IPR035907">
    <property type="entry name" value="Hppk_sf"/>
</dbReference>
<dbReference type="CDD" id="cd00483">
    <property type="entry name" value="HPPK"/>
    <property type="match status" value="1"/>
</dbReference>
<keyword evidence="7" id="KW-0418">Kinase</keyword>
<evidence type="ECO:0000256" key="7">
    <source>
        <dbReference type="ARBA" id="ARBA00022777"/>
    </source>
</evidence>
<evidence type="ECO:0000256" key="6">
    <source>
        <dbReference type="ARBA" id="ARBA00022741"/>
    </source>
</evidence>
<evidence type="ECO:0000313" key="14">
    <source>
        <dbReference type="EMBL" id="AQT42548.1"/>
    </source>
</evidence>
<dbReference type="GO" id="GO:0046656">
    <property type="term" value="P:folic acid biosynthetic process"/>
    <property type="evidence" value="ECO:0007669"/>
    <property type="project" value="UniProtKB-KW"/>
</dbReference>
<dbReference type="AlphaFoldDB" id="A0A1U9MB60"/>
<dbReference type="KEGG" id="bapa:BBC0178_010670"/>
<evidence type="ECO:0000259" key="13">
    <source>
        <dbReference type="PROSITE" id="PS00794"/>
    </source>
</evidence>
<comment type="function">
    <text evidence="10">Catalyzes the transfer of pyrophosphate from adenosine triphosphate (ATP) to 6-hydroxymethyl-7,8-dihydropterin, an enzymatic step in folate biosynthesis pathway.</text>
</comment>
<evidence type="ECO:0000256" key="5">
    <source>
        <dbReference type="ARBA" id="ARBA00022679"/>
    </source>
</evidence>
<dbReference type="PANTHER" id="PTHR43071:SF1">
    <property type="entry name" value="2-AMINO-4-HYDROXY-6-HYDROXYMETHYLDIHYDROPTERIDINE PYROPHOSPHOKINASE"/>
    <property type="match status" value="1"/>
</dbReference>
<evidence type="ECO:0000256" key="2">
    <source>
        <dbReference type="ARBA" id="ARBA00005810"/>
    </source>
</evidence>
<gene>
    <name evidence="14" type="ORF">BBC0178_010670</name>
</gene>
<dbReference type="UniPathway" id="UPA00077">
    <property type="reaction ID" value="UER00155"/>
</dbReference>
<dbReference type="GO" id="GO:0016301">
    <property type="term" value="F:kinase activity"/>
    <property type="evidence" value="ECO:0007669"/>
    <property type="project" value="UniProtKB-KW"/>
</dbReference>
<dbReference type="GO" id="GO:0046654">
    <property type="term" value="P:tetrahydrofolate biosynthetic process"/>
    <property type="evidence" value="ECO:0007669"/>
    <property type="project" value="UniProtKB-UniPathway"/>
</dbReference>
<evidence type="ECO:0000256" key="9">
    <source>
        <dbReference type="ARBA" id="ARBA00022909"/>
    </source>
</evidence>
<dbReference type="GO" id="GO:0005524">
    <property type="term" value="F:ATP binding"/>
    <property type="evidence" value="ECO:0007669"/>
    <property type="project" value="UniProtKB-KW"/>
</dbReference>
<dbReference type="NCBIfam" id="TIGR01498">
    <property type="entry name" value="folK"/>
    <property type="match status" value="1"/>
</dbReference>
<dbReference type="Pfam" id="PF01288">
    <property type="entry name" value="HPPK"/>
    <property type="match status" value="1"/>
</dbReference>
<evidence type="ECO:0000256" key="3">
    <source>
        <dbReference type="ARBA" id="ARBA00013253"/>
    </source>
</evidence>
<name>A0A1U9MB60_9HYPH</name>
<keyword evidence="6" id="KW-0547">Nucleotide-binding</keyword>